<dbReference type="InterPro" id="IPR036291">
    <property type="entry name" value="NAD(P)-bd_dom_sf"/>
</dbReference>
<name>A0A1G5J1J4_9BACT</name>
<dbReference type="Proteomes" id="UP000198870">
    <property type="component" value="Unassembled WGS sequence"/>
</dbReference>
<dbReference type="OrthoDB" id="9774199at2"/>
<evidence type="ECO:0000259" key="1">
    <source>
        <dbReference type="Pfam" id="PF13460"/>
    </source>
</evidence>
<protein>
    <submittedName>
        <fullName evidence="2">Uncharacterized conserved protein YbjT, contains NAD(P)-binding and DUF2867 domains</fullName>
    </submittedName>
</protein>
<dbReference type="EMBL" id="FMUX01000024">
    <property type="protein sequence ID" value="SCY82225.1"/>
    <property type="molecule type" value="Genomic_DNA"/>
</dbReference>
<reference evidence="2 3" key="1">
    <citation type="submission" date="2016-10" db="EMBL/GenBank/DDBJ databases">
        <authorList>
            <person name="de Groot N.N."/>
        </authorList>
    </citation>
    <scope>NUCLEOTIDE SEQUENCE [LARGE SCALE GENOMIC DNA]</scope>
    <source>
        <strain evidence="2 3">AA1</strain>
    </source>
</reference>
<dbReference type="InterPro" id="IPR021295">
    <property type="entry name" value="DUF2867"/>
</dbReference>
<dbReference type="InterPro" id="IPR016040">
    <property type="entry name" value="NAD(P)-bd_dom"/>
</dbReference>
<gene>
    <name evidence="2" type="ORF">SAMN05216233_12410</name>
</gene>
<dbReference type="RefSeq" id="WP_092214651.1">
    <property type="nucleotide sequence ID" value="NZ_FMUX01000024.1"/>
</dbReference>
<sequence>MDERPLILLTGATGYVGGRLLRVLEGEGFRVRCLARRAAFLKHRTAEGTEVVKGDVFDVASLDQALEGVHTALYLIHSMGATGGFEEMDRKAAKNFVGASQRAGVRKIIYLGGLGEGPNLSAHLRSRQEVGRIFRCSSVPTLEFRASIVIGSGSLSFELVRALTERLPVMLLPRWVKVMAQPIGIEDLIRYLTESVTLPLPESRIVEVGGSEPLSYQDLMEAYARERDLSRLMIPVPILTPGVSSLWLGLVTPVYARVGKKLIEGVKNQTVVHDPSARELFSVEPMSAREAIRRALMNEERAFAESRWTDAVSSAGGKPPGPETSWMGARYIDQRSRRVSTTPGRAFSSFARIGGRNGWYAFNFLWRIRGAVDFWMGGVGVRRGRPHRRELRSGDHLDFWRVERFEEGQLLRLISEMKLPGKAWLEFEVKTEGGRVAIHQTAIFYPSGFLGRLYWMAVKPFHALVFQGMIRNMVRWAEAEVDSPFIKERRRFRGFKS</sequence>
<evidence type="ECO:0000313" key="3">
    <source>
        <dbReference type="Proteomes" id="UP000198870"/>
    </source>
</evidence>
<evidence type="ECO:0000313" key="2">
    <source>
        <dbReference type="EMBL" id="SCY82225.1"/>
    </source>
</evidence>
<organism evidence="2 3">
    <name type="scientific">Desulfoluna spongiiphila</name>
    <dbReference type="NCBI Taxonomy" id="419481"/>
    <lineage>
        <taxon>Bacteria</taxon>
        <taxon>Pseudomonadati</taxon>
        <taxon>Thermodesulfobacteriota</taxon>
        <taxon>Desulfobacteria</taxon>
        <taxon>Desulfobacterales</taxon>
        <taxon>Desulfolunaceae</taxon>
        <taxon>Desulfoluna</taxon>
    </lineage>
</organism>
<dbReference type="Gene3D" id="3.40.50.720">
    <property type="entry name" value="NAD(P)-binding Rossmann-like Domain"/>
    <property type="match status" value="1"/>
</dbReference>
<dbReference type="STRING" id="419481.SAMN05216233_12410"/>
<dbReference type="AlphaFoldDB" id="A0A1G5J1J4"/>
<dbReference type="Pfam" id="PF11066">
    <property type="entry name" value="DUF2867"/>
    <property type="match status" value="1"/>
</dbReference>
<dbReference type="Pfam" id="PF13460">
    <property type="entry name" value="NAD_binding_10"/>
    <property type="match status" value="1"/>
</dbReference>
<feature type="domain" description="NAD(P)-binding" evidence="1">
    <location>
        <begin position="11"/>
        <end position="117"/>
    </location>
</feature>
<dbReference type="SUPFAM" id="SSF55961">
    <property type="entry name" value="Bet v1-like"/>
    <property type="match status" value="1"/>
</dbReference>
<accession>A0A1G5J1J4</accession>
<dbReference type="PANTHER" id="PTHR43162:SF1">
    <property type="entry name" value="PRESTALK A DIFFERENTIATION PROTEIN A"/>
    <property type="match status" value="1"/>
</dbReference>
<dbReference type="SUPFAM" id="SSF51735">
    <property type="entry name" value="NAD(P)-binding Rossmann-fold domains"/>
    <property type="match status" value="1"/>
</dbReference>
<dbReference type="PANTHER" id="PTHR43162">
    <property type="match status" value="1"/>
</dbReference>
<dbReference type="InterPro" id="IPR051604">
    <property type="entry name" value="Ergot_Alk_Oxidoreductase"/>
</dbReference>
<proteinExistence type="predicted"/>
<keyword evidence="3" id="KW-1185">Reference proteome</keyword>